<dbReference type="Proteomes" id="UP001549106">
    <property type="component" value="Unassembled WGS sequence"/>
</dbReference>
<protein>
    <recommendedName>
        <fullName evidence="3">Glycosyltransferase</fullName>
    </recommendedName>
</protein>
<evidence type="ECO:0000313" key="2">
    <source>
        <dbReference type="Proteomes" id="UP001549106"/>
    </source>
</evidence>
<dbReference type="EMBL" id="JBEPMJ010000012">
    <property type="protein sequence ID" value="MET3750601.1"/>
    <property type="molecule type" value="Genomic_DNA"/>
</dbReference>
<sequence length="49" mass="5561">MTCIICLLGGIQLICLGVIGTYMGKIYLEAKPKPRYIISERTKEENEKE</sequence>
<evidence type="ECO:0008006" key="3">
    <source>
        <dbReference type="Google" id="ProtNLM"/>
    </source>
</evidence>
<comment type="caution">
    <text evidence="1">The sequence shown here is derived from an EMBL/GenBank/DDBJ whole genome shotgun (WGS) entry which is preliminary data.</text>
</comment>
<reference evidence="1 2" key="1">
    <citation type="submission" date="2024-06" db="EMBL/GenBank/DDBJ databases">
        <title>Genomic Encyclopedia of Type Strains, Phase IV (KMG-IV): sequencing the most valuable type-strain genomes for metagenomic binning, comparative biology and taxonomic classification.</title>
        <authorList>
            <person name="Goeker M."/>
        </authorList>
    </citation>
    <scope>NUCLEOTIDE SEQUENCE [LARGE SCALE GENOMIC DNA]</scope>
    <source>
        <strain evidence="1 2">DSM 29492</strain>
    </source>
</reference>
<keyword evidence="2" id="KW-1185">Reference proteome</keyword>
<organism evidence="1 2">
    <name type="scientific">Blautia caecimuris</name>
    <dbReference type="NCBI Taxonomy" id="1796615"/>
    <lineage>
        <taxon>Bacteria</taxon>
        <taxon>Bacillati</taxon>
        <taxon>Bacillota</taxon>
        <taxon>Clostridia</taxon>
        <taxon>Lachnospirales</taxon>
        <taxon>Lachnospiraceae</taxon>
        <taxon>Blautia</taxon>
    </lineage>
</organism>
<accession>A0ABV2M2E0</accession>
<evidence type="ECO:0000313" key="1">
    <source>
        <dbReference type="EMBL" id="MET3750601.1"/>
    </source>
</evidence>
<name>A0ABV2M2E0_9FIRM</name>
<proteinExistence type="predicted"/>
<gene>
    <name evidence="1" type="ORF">ABID24_001853</name>
</gene>